<protein>
    <submittedName>
        <fullName evidence="1">Transposase</fullName>
    </submittedName>
</protein>
<comment type="caution">
    <text evidence="1">The sequence shown here is derived from an EMBL/GenBank/DDBJ whole genome shotgun (WGS) entry which is preliminary data.</text>
</comment>
<reference evidence="1" key="2">
    <citation type="journal article" date="2014" name="ISME J.">
        <title>Microbial stratification in low pH oxic and suboxic macroscopic growths along an acid mine drainage.</title>
        <authorList>
            <person name="Mendez-Garcia C."/>
            <person name="Mesa V."/>
            <person name="Sprenger R.R."/>
            <person name="Richter M."/>
            <person name="Diez M.S."/>
            <person name="Solano J."/>
            <person name="Bargiela R."/>
            <person name="Golyshina O.V."/>
            <person name="Manteca A."/>
            <person name="Ramos J.L."/>
            <person name="Gallego J.R."/>
            <person name="Llorente I."/>
            <person name="Martins Dos Santos V.A."/>
            <person name="Jensen O.N."/>
            <person name="Pelaez A.I."/>
            <person name="Sanchez J."/>
            <person name="Ferrer M."/>
        </authorList>
    </citation>
    <scope>NUCLEOTIDE SEQUENCE</scope>
</reference>
<name>T1AVJ3_9ZZZZ</name>
<reference evidence="1" key="1">
    <citation type="submission" date="2013-08" db="EMBL/GenBank/DDBJ databases">
        <authorList>
            <person name="Mendez C."/>
            <person name="Richter M."/>
            <person name="Ferrer M."/>
            <person name="Sanchez J."/>
        </authorList>
    </citation>
    <scope>NUCLEOTIDE SEQUENCE</scope>
</reference>
<accession>T1AVJ3</accession>
<sequence length="90" mass="10582">MFFRWLKVYANFEHMISHSPQGVETWFYVAMIGTLLMSLYTQQEPSTYAFTAMRLIISGEADYEDLAPALARFDRERELARKRRAAKKLV</sequence>
<gene>
    <name evidence="1" type="ORF">B2A_01901</name>
</gene>
<organism evidence="1">
    <name type="scientific">mine drainage metagenome</name>
    <dbReference type="NCBI Taxonomy" id="410659"/>
    <lineage>
        <taxon>unclassified sequences</taxon>
        <taxon>metagenomes</taxon>
        <taxon>ecological metagenomes</taxon>
    </lineage>
</organism>
<proteinExistence type="predicted"/>
<evidence type="ECO:0000313" key="1">
    <source>
        <dbReference type="EMBL" id="EQD64631.1"/>
    </source>
</evidence>
<dbReference type="EMBL" id="AUZZ01001341">
    <property type="protein sequence ID" value="EQD64631.1"/>
    <property type="molecule type" value="Genomic_DNA"/>
</dbReference>
<dbReference type="AlphaFoldDB" id="T1AVJ3"/>